<dbReference type="EMBL" id="CADCTR010000365">
    <property type="protein sequence ID" value="CAA9235811.1"/>
    <property type="molecule type" value="Genomic_DNA"/>
</dbReference>
<feature type="compositionally biased region" description="Basic residues" evidence="1">
    <location>
        <begin position="67"/>
        <end position="78"/>
    </location>
</feature>
<evidence type="ECO:0000313" key="2">
    <source>
        <dbReference type="EMBL" id="CAA9235811.1"/>
    </source>
</evidence>
<feature type="compositionally biased region" description="Basic and acidic residues" evidence="1">
    <location>
        <begin position="1"/>
        <end position="28"/>
    </location>
</feature>
<name>A0A6J4HXR0_9CHLR</name>
<accession>A0A6J4HXR0</accession>
<gene>
    <name evidence="2" type="ORF">AVDCRST_MAG93-1090</name>
</gene>
<organism evidence="2">
    <name type="scientific">uncultured Chloroflexia bacterium</name>
    <dbReference type="NCBI Taxonomy" id="1672391"/>
    <lineage>
        <taxon>Bacteria</taxon>
        <taxon>Bacillati</taxon>
        <taxon>Chloroflexota</taxon>
        <taxon>Chloroflexia</taxon>
        <taxon>environmental samples</taxon>
    </lineage>
</organism>
<evidence type="ECO:0000256" key="1">
    <source>
        <dbReference type="SAM" id="MobiDB-lite"/>
    </source>
</evidence>
<reference evidence="2" key="1">
    <citation type="submission" date="2020-02" db="EMBL/GenBank/DDBJ databases">
        <authorList>
            <person name="Meier V. D."/>
        </authorList>
    </citation>
    <scope>NUCLEOTIDE SEQUENCE</scope>
    <source>
        <strain evidence="2">AVDCRST_MAG93</strain>
    </source>
</reference>
<feature type="non-terminal residue" evidence="2">
    <location>
        <position position="1"/>
    </location>
</feature>
<feature type="non-terminal residue" evidence="2">
    <location>
        <position position="101"/>
    </location>
</feature>
<dbReference type="AlphaFoldDB" id="A0A6J4HXR0"/>
<feature type="region of interest" description="Disordered" evidence="1">
    <location>
        <begin position="1"/>
        <end position="101"/>
    </location>
</feature>
<feature type="compositionally biased region" description="Basic and acidic residues" evidence="1">
    <location>
        <begin position="41"/>
        <end position="54"/>
    </location>
</feature>
<protein>
    <submittedName>
        <fullName evidence="2">Uncharacterized protein</fullName>
    </submittedName>
</protein>
<proteinExistence type="predicted"/>
<sequence length="101" mass="11136">DRSGVFWERRSGRRRASDDLGDAPDLRGLRARGAYEGAGPARHDLRPRYEDAGDARAVGPGPERRPARAARGIRRGRARLGDGGARVPKLQDPRALRARRC</sequence>